<comment type="caution">
    <text evidence="1">The sequence shown here is derived from an EMBL/GenBank/DDBJ whole genome shotgun (WGS) entry which is preliminary data.</text>
</comment>
<proteinExistence type="predicted"/>
<evidence type="ECO:0000313" key="2">
    <source>
        <dbReference type="Proteomes" id="UP001309876"/>
    </source>
</evidence>
<accession>A0AAN7SY80</accession>
<evidence type="ECO:0000313" key="1">
    <source>
        <dbReference type="EMBL" id="KAK5084603.1"/>
    </source>
</evidence>
<dbReference type="InterPro" id="IPR011009">
    <property type="entry name" value="Kinase-like_dom_sf"/>
</dbReference>
<protein>
    <recommendedName>
        <fullName evidence="3">Protein kinase domain-containing protein</fullName>
    </recommendedName>
</protein>
<reference evidence="1 2" key="1">
    <citation type="submission" date="2023-08" db="EMBL/GenBank/DDBJ databases">
        <title>Black Yeasts Isolated from many extreme environments.</title>
        <authorList>
            <person name="Coleine C."/>
            <person name="Stajich J.E."/>
            <person name="Selbmann L."/>
        </authorList>
    </citation>
    <scope>NUCLEOTIDE SEQUENCE [LARGE SCALE GENOMIC DNA]</scope>
    <source>
        <strain evidence="1 2">CCFEE 5910</strain>
    </source>
</reference>
<evidence type="ECO:0008006" key="3">
    <source>
        <dbReference type="Google" id="ProtNLM"/>
    </source>
</evidence>
<organism evidence="1 2">
    <name type="scientific">Lithohypha guttulata</name>
    <dbReference type="NCBI Taxonomy" id="1690604"/>
    <lineage>
        <taxon>Eukaryota</taxon>
        <taxon>Fungi</taxon>
        <taxon>Dikarya</taxon>
        <taxon>Ascomycota</taxon>
        <taxon>Pezizomycotina</taxon>
        <taxon>Eurotiomycetes</taxon>
        <taxon>Chaetothyriomycetidae</taxon>
        <taxon>Chaetothyriales</taxon>
        <taxon>Trichomeriaceae</taxon>
        <taxon>Lithohypha</taxon>
    </lineage>
</organism>
<dbReference type="SUPFAM" id="SSF56112">
    <property type="entry name" value="Protein kinase-like (PK-like)"/>
    <property type="match status" value="1"/>
</dbReference>
<dbReference type="AlphaFoldDB" id="A0AAN7SY80"/>
<dbReference type="Proteomes" id="UP001309876">
    <property type="component" value="Unassembled WGS sequence"/>
</dbReference>
<keyword evidence="2" id="KW-1185">Reference proteome</keyword>
<dbReference type="Gene3D" id="1.10.510.10">
    <property type="entry name" value="Transferase(Phosphotransferase) domain 1"/>
    <property type="match status" value="1"/>
</dbReference>
<name>A0AAN7SY80_9EURO</name>
<gene>
    <name evidence="1" type="ORF">LTR05_005681</name>
</gene>
<sequence length="135" mass="15427">MYFKPREEAREKEFDRELSILNDIKKKCLAKGEIKLPDLQGIVVSGDVEEICIGMLMNVIATVEVLHTHDIIWGDVNAGNIVIDEALNAWVIDFGGRNNPEFVDDDKAETIEGDWQGVERLFYVWLPNRRAGIPW</sequence>
<dbReference type="EMBL" id="JAVRRJ010000005">
    <property type="protein sequence ID" value="KAK5084603.1"/>
    <property type="molecule type" value="Genomic_DNA"/>
</dbReference>